<feature type="coiled-coil region" evidence="3">
    <location>
        <begin position="314"/>
        <end position="341"/>
    </location>
</feature>
<dbReference type="GeneID" id="89980638"/>
<feature type="compositionally biased region" description="Low complexity" evidence="4">
    <location>
        <begin position="29"/>
        <end position="42"/>
    </location>
</feature>
<feature type="region of interest" description="Disordered" evidence="4">
    <location>
        <begin position="1"/>
        <end position="110"/>
    </location>
</feature>
<sequence>MAISKKYAGLPDLDPAPEVYETPDLADDVSTVQQQQTGTVRTISPTPSNHDSGDPGLDRQPVDREGARRRFGASRVDARDVDFSDAIGASHRSYRTRTSRRRRMIKNDKGEDEVVYMSDSEDETLGRKLARLKREAEEVRLQLQKLDQEKDSDAEFKDSVEEQQQPQRPDQDENVTPDNVDELSKILDGLTVKAGLKGLGTAEEDFISKLDSNARQRQQQRAHDASIISHPTGGQAASLNGALSPVSAVAAFSDRLTALEAALGVGSTSAESSQTTSILPTLNNLSSQITTLFGALNPPTTNTASSGPHTTPLLDSVSSRLKALANESKALEQSRKAALESLARLHETRMHHLVAANIHTGRHSGRGVPNTSVGPDGGVFKVIQTRIEPKDFFPTTDNGRPDYDYMSRPDDESLQITSRVFLEEQATKVTALYQLLPSIQNLQPLLPVVLERLRTLSVIHAGAAEAKNGLDDVEKRQLEMQAEIKQWREAVEVVEKGLAELEESMKGNTKVVGDMVGDLEGRIGTLSSRR</sequence>
<dbReference type="EMBL" id="JAVRRD010000008">
    <property type="protein sequence ID" value="KAK5055945.1"/>
    <property type="molecule type" value="Genomic_DNA"/>
</dbReference>
<dbReference type="Proteomes" id="UP001358417">
    <property type="component" value="Unassembled WGS sequence"/>
</dbReference>
<name>A0AAV9NE69_9EURO</name>
<dbReference type="RefSeq" id="XP_064707915.1">
    <property type="nucleotide sequence ID" value="XM_064856015.1"/>
</dbReference>
<comment type="subcellular location">
    <subcellularLocation>
        <location evidence="1">Cytoplasm</location>
    </subcellularLocation>
</comment>
<protein>
    <recommendedName>
        <fullName evidence="7">Dynactin subunit</fullName>
    </recommendedName>
</protein>
<dbReference type="GO" id="GO:0005869">
    <property type="term" value="C:dynactin complex"/>
    <property type="evidence" value="ECO:0007669"/>
    <property type="project" value="InterPro"/>
</dbReference>
<dbReference type="GO" id="GO:0005737">
    <property type="term" value="C:cytoplasm"/>
    <property type="evidence" value="ECO:0007669"/>
    <property type="project" value="UniProtKB-SubCell"/>
</dbReference>
<keyword evidence="2" id="KW-0963">Cytoplasm</keyword>
<feature type="compositionally biased region" description="Basic and acidic residues" evidence="4">
    <location>
        <begin position="51"/>
        <end position="68"/>
    </location>
</feature>
<evidence type="ECO:0000313" key="6">
    <source>
        <dbReference type="Proteomes" id="UP001358417"/>
    </source>
</evidence>
<gene>
    <name evidence="5" type="ORF">LTR84_012495</name>
</gene>
<evidence type="ECO:0000313" key="5">
    <source>
        <dbReference type="EMBL" id="KAK5055945.1"/>
    </source>
</evidence>
<evidence type="ECO:0000256" key="3">
    <source>
        <dbReference type="SAM" id="Coils"/>
    </source>
</evidence>
<feature type="compositionally biased region" description="Basic and acidic residues" evidence="4">
    <location>
        <begin position="143"/>
        <end position="160"/>
    </location>
</feature>
<evidence type="ECO:0008006" key="7">
    <source>
        <dbReference type="Google" id="ProtNLM"/>
    </source>
</evidence>
<keyword evidence="3" id="KW-0175">Coiled coil</keyword>
<reference evidence="5 6" key="1">
    <citation type="submission" date="2023-08" db="EMBL/GenBank/DDBJ databases">
        <title>Black Yeasts Isolated from many extreme environments.</title>
        <authorList>
            <person name="Coleine C."/>
            <person name="Stajich J.E."/>
            <person name="Selbmann L."/>
        </authorList>
    </citation>
    <scope>NUCLEOTIDE SEQUENCE [LARGE SCALE GENOMIC DNA]</scope>
    <source>
        <strain evidence="5 6">CCFEE 5792</strain>
    </source>
</reference>
<dbReference type="AlphaFoldDB" id="A0AAV9NE69"/>
<evidence type="ECO:0000256" key="1">
    <source>
        <dbReference type="ARBA" id="ARBA00004496"/>
    </source>
</evidence>
<proteinExistence type="predicted"/>
<evidence type="ECO:0000256" key="4">
    <source>
        <dbReference type="SAM" id="MobiDB-lite"/>
    </source>
</evidence>
<feature type="coiled-coil region" evidence="3">
    <location>
        <begin position="463"/>
        <end position="504"/>
    </location>
</feature>
<evidence type="ECO:0000256" key="2">
    <source>
        <dbReference type="ARBA" id="ARBA00022490"/>
    </source>
</evidence>
<feature type="region of interest" description="Disordered" evidence="4">
    <location>
        <begin position="143"/>
        <end position="178"/>
    </location>
</feature>
<feature type="compositionally biased region" description="Basic residues" evidence="4">
    <location>
        <begin position="92"/>
        <end position="104"/>
    </location>
</feature>
<comment type="caution">
    <text evidence="5">The sequence shown here is derived from an EMBL/GenBank/DDBJ whole genome shotgun (WGS) entry which is preliminary data.</text>
</comment>
<dbReference type="PANTHER" id="PTHR15346">
    <property type="entry name" value="DYNACTIN SUBUNIT"/>
    <property type="match status" value="1"/>
</dbReference>
<dbReference type="Pfam" id="PF04912">
    <property type="entry name" value="Dynamitin"/>
    <property type="match status" value="1"/>
</dbReference>
<accession>A0AAV9NE69</accession>
<dbReference type="InterPro" id="IPR028133">
    <property type="entry name" value="Dynamitin"/>
</dbReference>
<dbReference type="GO" id="GO:0007017">
    <property type="term" value="P:microtubule-based process"/>
    <property type="evidence" value="ECO:0007669"/>
    <property type="project" value="InterPro"/>
</dbReference>
<keyword evidence="6" id="KW-1185">Reference proteome</keyword>
<organism evidence="5 6">
    <name type="scientific">Exophiala bonariae</name>
    <dbReference type="NCBI Taxonomy" id="1690606"/>
    <lineage>
        <taxon>Eukaryota</taxon>
        <taxon>Fungi</taxon>
        <taxon>Dikarya</taxon>
        <taxon>Ascomycota</taxon>
        <taxon>Pezizomycotina</taxon>
        <taxon>Eurotiomycetes</taxon>
        <taxon>Chaetothyriomycetidae</taxon>
        <taxon>Chaetothyriales</taxon>
        <taxon>Herpotrichiellaceae</taxon>
        <taxon>Exophiala</taxon>
    </lineage>
</organism>